<dbReference type="AlphaFoldDB" id="A0A1Y2GAZ4"/>
<keyword evidence="2" id="KW-1185">Reference proteome</keyword>
<evidence type="ECO:0000313" key="1">
    <source>
        <dbReference type="EMBL" id="ORZ05925.1"/>
    </source>
</evidence>
<dbReference type="InParanoid" id="A0A1Y2GAZ4"/>
<dbReference type="EMBL" id="MCFF01000048">
    <property type="protein sequence ID" value="ORZ05925.1"/>
    <property type="molecule type" value="Genomic_DNA"/>
</dbReference>
<comment type="caution">
    <text evidence="1">The sequence shown here is derived from an EMBL/GenBank/DDBJ whole genome shotgun (WGS) entry which is preliminary data.</text>
</comment>
<organism evidence="1 2">
    <name type="scientific">Lobosporangium transversale</name>
    <dbReference type="NCBI Taxonomy" id="64571"/>
    <lineage>
        <taxon>Eukaryota</taxon>
        <taxon>Fungi</taxon>
        <taxon>Fungi incertae sedis</taxon>
        <taxon>Mucoromycota</taxon>
        <taxon>Mortierellomycotina</taxon>
        <taxon>Mortierellomycetes</taxon>
        <taxon>Mortierellales</taxon>
        <taxon>Mortierellaceae</taxon>
        <taxon>Lobosporangium</taxon>
    </lineage>
</organism>
<name>A0A1Y2GAZ4_9FUNG</name>
<dbReference type="Proteomes" id="UP000193648">
    <property type="component" value="Unassembled WGS sequence"/>
</dbReference>
<dbReference type="GeneID" id="33568700"/>
<sequence length="165" mass="18171">MSRSELGGIIKQTFSAALTKISPLYANAQLPVTKSSRIPFRPQLTKQIATEKVPVPSISGLQFCLHMMVFATPGIIFAKKLCDGEQIEDMITNTQDNVSKLINSLSIFEAIYVLNNKEQQAMFKRPCPLRCPMSFPGPQVVYILHQPSPTPNACSLLSSQTDQGT</sequence>
<evidence type="ECO:0000313" key="2">
    <source>
        <dbReference type="Proteomes" id="UP000193648"/>
    </source>
</evidence>
<dbReference type="RefSeq" id="XP_021877306.1">
    <property type="nucleotide sequence ID" value="XM_022026857.1"/>
</dbReference>
<accession>A0A1Y2GAZ4</accession>
<protein>
    <submittedName>
        <fullName evidence="1">Uncharacterized protein</fullName>
    </submittedName>
</protein>
<proteinExistence type="predicted"/>
<dbReference type="OrthoDB" id="2385411at2759"/>
<reference evidence="1 2" key="1">
    <citation type="submission" date="2016-07" db="EMBL/GenBank/DDBJ databases">
        <title>Pervasive Adenine N6-methylation of Active Genes in Fungi.</title>
        <authorList>
            <consortium name="DOE Joint Genome Institute"/>
            <person name="Mondo S.J."/>
            <person name="Dannebaum R.O."/>
            <person name="Kuo R.C."/>
            <person name="Labutti K."/>
            <person name="Haridas S."/>
            <person name="Kuo A."/>
            <person name="Salamov A."/>
            <person name="Ahrendt S.R."/>
            <person name="Lipzen A."/>
            <person name="Sullivan W."/>
            <person name="Andreopoulos W.B."/>
            <person name="Clum A."/>
            <person name="Lindquist E."/>
            <person name="Daum C."/>
            <person name="Ramamoorthy G.K."/>
            <person name="Gryganskyi A."/>
            <person name="Culley D."/>
            <person name="Magnuson J.K."/>
            <person name="James T.Y."/>
            <person name="O'Malley M.A."/>
            <person name="Stajich J.E."/>
            <person name="Spatafora J.W."/>
            <person name="Visel A."/>
            <person name="Grigoriev I.V."/>
        </authorList>
    </citation>
    <scope>NUCLEOTIDE SEQUENCE [LARGE SCALE GENOMIC DNA]</scope>
    <source>
        <strain evidence="1 2">NRRL 3116</strain>
    </source>
</reference>
<gene>
    <name evidence="1" type="ORF">BCR41DRAFT_374263</name>
</gene>